<evidence type="ECO:0000259" key="5">
    <source>
        <dbReference type="PROSITE" id="PS52004"/>
    </source>
</evidence>
<evidence type="ECO:0000256" key="3">
    <source>
        <dbReference type="ARBA" id="ARBA00022679"/>
    </source>
</evidence>
<dbReference type="AlphaFoldDB" id="A0A368BNZ0"/>
<dbReference type="EMBL" id="QOPD01000003">
    <property type="protein sequence ID" value="RCL38406.1"/>
    <property type="molecule type" value="Genomic_DNA"/>
</dbReference>
<comment type="caution">
    <text evidence="6">The sequence shown here is derived from an EMBL/GenBank/DDBJ whole genome shotgun (WGS) entry which is preliminary data.</text>
</comment>
<dbReference type="PANTHER" id="PTHR11712:SF336">
    <property type="entry name" value="3-OXOACYL-[ACYL-CARRIER-PROTEIN] SYNTHASE, MITOCHONDRIAL"/>
    <property type="match status" value="1"/>
</dbReference>
<dbReference type="Pfam" id="PF02801">
    <property type="entry name" value="Ketoacyl-synt_C"/>
    <property type="match status" value="1"/>
</dbReference>
<dbReference type="InterPro" id="IPR014031">
    <property type="entry name" value="Ketoacyl_synth_C"/>
</dbReference>
<dbReference type="InterPro" id="IPR018201">
    <property type="entry name" value="Ketoacyl_synth_AS"/>
</dbReference>
<dbReference type="CDD" id="cd00828">
    <property type="entry name" value="elong_cond_enzymes"/>
    <property type="match status" value="1"/>
</dbReference>
<proteinExistence type="inferred from homology"/>
<feature type="domain" description="Ketosynthase family 3 (KS3)" evidence="5">
    <location>
        <begin position="1"/>
        <end position="489"/>
    </location>
</feature>
<comment type="pathway">
    <text evidence="1">Lipid metabolism; fatty acid biosynthesis.</text>
</comment>
<sequence length="576" mass="63148">MSNKPIPCLVGFGGITPAGRASHNLSYSRMTYDFQSDEEKTNYLKSVLYLCGLIDETLDSSQIDQFVKSKEEEVLNNTLMRQLDYKFFRETFWTYDYEMPANACAQLPFQLDPVKHYASRQHPKALGMSILGIADAISDTGLDLKKNIDNYGRDKVGCFAGCAVMNMDRHSGDGLFASHPLGQRATSKHISFTLPEMTADFINAYVTGSLGITGHFIGACATSLYNLNAGVELIKSGKSELVIVGAAEAILGPPAYIGFSAMGAMATDERMKNLQALLGEGEDLNYKNFCRPFGDNMGMVCGESAGFAILMSDRLALETGANIRGAFLNVNINADGNKKSISGPGAGNYFSVGKTFKDVEKVFGEKVLQNQSCFISHGTGTPLNRITESHIMSTFAKEFQVRDMPVTSVKSKLGHTMGTAGMDQVWSALGALDSQKLSGICTIPKLADDVFTENLDYFMEDREFQDKKDIVFLNSKGFGGNNATSALISQDLTLELINKRYSSSELSKWQGLQEKTLESRAQNKLAAINNEVEPIYEFDKDVLDLTDLDISRTNIKTSTGFDYELSSDLGDEDYSV</sequence>
<dbReference type="PANTHER" id="PTHR11712">
    <property type="entry name" value="POLYKETIDE SYNTHASE-RELATED"/>
    <property type="match status" value="1"/>
</dbReference>
<dbReference type="Proteomes" id="UP000252147">
    <property type="component" value="Unassembled WGS sequence"/>
</dbReference>
<dbReference type="PROSITE" id="PS52004">
    <property type="entry name" value="KS3_2"/>
    <property type="match status" value="1"/>
</dbReference>
<dbReference type="Pfam" id="PF00109">
    <property type="entry name" value="ketoacyl-synt"/>
    <property type="match status" value="1"/>
</dbReference>
<dbReference type="InterPro" id="IPR020841">
    <property type="entry name" value="PKS_Beta-ketoAc_synthase_dom"/>
</dbReference>
<evidence type="ECO:0000256" key="4">
    <source>
        <dbReference type="RuleBase" id="RU003694"/>
    </source>
</evidence>
<dbReference type="UniPathway" id="UPA00094"/>
<accession>A0A368BNZ0</accession>
<organism evidence="6 7">
    <name type="scientific">SAR86 cluster bacterium</name>
    <dbReference type="NCBI Taxonomy" id="2030880"/>
    <lineage>
        <taxon>Bacteria</taxon>
        <taxon>Pseudomonadati</taxon>
        <taxon>Pseudomonadota</taxon>
        <taxon>Gammaproteobacteria</taxon>
        <taxon>SAR86 cluster</taxon>
    </lineage>
</organism>
<dbReference type="SUPFAM" id="SSF53901">
    <property type="entry name" value="Thiolase-like"/>
    <property type="match status" value="2"/>
</dbReference>
<dbReference type="InterPro" id="IPR047224">
    <property type="entry name" value="FAS_alpha_su_C"/>
</dbReference>
<reference evidence="6 7" key="1">
    <citation type="journal article" date="2018" name="Microbiome">
        <title>Fine metagenomic profile of the Mediterranean stratified and mixed water columns revealed by assembly and recruitment.</title>
        <authorList>
            <person name="Haro-Moreno J.M."/>
            <person name="Lopez-Perez M."/>
            <person name="De La Torre J.R."/>
            <person name="Picazo A."/>
            <person name="Camacho A."/>
            <person name="Rodriguez-Valera F."/>
        </authorList>
    </citation>
    <scope>NUCLEOTIDE SEQUENCE [LARGE SCALE GENOMIC DNA]</scope>
    <source>
        <strain evidence="6">MED-G83</strain>
    </source>
</reference>
<keyword evidence="3 4" id="KW-0808">Transferase</keyword>
<protein>
    <recommendedName>
        <fullName evidence="5">Ketosynthase family 3 (KS3) domain-containing protein</fullName>
    </recommendedName>
</protein>
<dbReference type="Gene3D" id="3.40.47.10">
    <property type="match status" value="1"/>
</dbReference>
<evidence type="ECO:0000313" key="7">
    <source>
        <dbReference type="Proteomes" id="UP000252147"/>
    </source>
</evidence>
<comment type="similarity">
    <text evidence="2 4">Belongs to the thiolase-like superfamily. Beta-ketoacyl-ACP synthases family.</text>
</comment>
<dbReference type="InterPro" id="IPR016039">
    <property type="entry name" value="Thiolase-like"/>
</dbReference>
<gene>
    <name evidence="6" type="ORF">DBW97_02565</name>
</gene>
<dbReference type="SMART" id="SM00825">
    <property type="entry name" value="PKS_KS"/>
    <property type="match status" value="1"/>
</dbReference>
<dbReference type="GO" id="GO:0004315">
    <property type="term" value="F:3-oxoacyl-[acyl-carrier-protein] synthase activity"/>
    <property type="evidence" value="ECO:0007669"/>
    <property type="project" value="InterPro"/>
</dbReference>
<dbReference type="GO" id="GO:0006633">
    <property type="term" value="P:fatty acid biosynthetic process"/>
    <property type="evidence" value="ECO:0007669"/>
    <property type="project" value="UniProtKB-UniPathway"/>
</dbReference>
<evidence type="ECO:0000313" key="6">
    <source>
        <dbReference type="EMBL" id="RCL38406.1"/>
    </source>
</evidence>
<evidence type="ECO:0000256" key="1">
    <source>
        <dbReference type="ARBA" id="ARBA00005194"/>
    </source>
</evidence>
<dbReference type="InterPro" id="IPR000794">
    <property type="entry name" value="Beta-ketoacyl_synthase"/>
</dbReference>
<dbReference type="PROSITE" id="PS00606">
    <property type="entry name" value="KS3_1"/>
    <property type="match status" value="1"/>
</dbReference>
<dbReference type="GO" id="GO:0005829">
    <property type="term" value="C:cytosol"/>
    <property type="evidence" value="ECO:0007669"/>
    <property type="project" value="TreeGrafter"/>
</dbReference>
<name>A0A368BNZ0_9GAMM</name>
<dbReference type="InterPro" id="IPR014030">
    <property type="entry name" value="Ketoacyl_synth_N"/>
</dbReference>
<evidence type="ECO:0000256" key="2">
    <source>
        <dbReference type="ARBA" id="ARBA00008467"/>
    </source>
</evidence>